<keyword evidence="2" id="KW-1133">Transmembrane helix</keyword>
<evidence type="ECO:0000256" key="1">
    <source>
        <dbReference type="ARBA" id="ARBA00022729"/>
    </source>
</evidence>
<accession>A0A7T4EFY6</accession>
<dbReference type="Pfam" id="PF16656">
    <property type="entry name" value="Pur_ac_phosph_N"/>
    <property type="match status" value="1"/>
</dbReference>
<feature type="signal peptide" evidence="3">
    <location>
        <begin position="1"/>
        <end position="26"/>
    </location>
</feature>
<dbReference type="PANTHER" id="PTHR22953">
    <property type="entry name" value="ACID PHOSPHATASE RELATED"/>
    <property type="match status" value="1"/>
</dbReference>
<gene>
    <name evidence="6" type="ORF">I6I10_01645</name>
</gene>
<dbReference type="EMBL" id="CP066007">
    <property type="protein sequence ID" value="QQB46675.1"/>
    <property type="molecule type" value="Genomic_DNA"/>
</dbReference>
<evidence type="ECO:0000313" key="7">
    <source>
        <dbReference type="Proteomes" id="UP000596145"/>
    </source>
</evidence>
<keyword evidence="2" id="KW-0472">Membrane</keyword>
<feature type="domain" description="Purple acid phosphatase N-terminal" evidence="5">
    <location>
        <begin position="33"/>
        <end position="114"/>
    </location>
</feature>
<evidence type="ECO:0000259" key="5">
    <source>
        <dbReference type="Pfam" id="PF16656"/>
    </source>
</evidence>
<evidence type="ECO:0000256" key="2">
    <source>
        <dbReference type="SAM" id="Phobius"/>
    </source>
</evidence>
<dbReference type="InterPro" id="IPR015914">
    <property type="entry name" value="PAPs_N"/>
</dbReference>
<dbReference type="InterPro" id="IPR008963">
    <property type="entry name" value="Purple_acid_Pase-like_N"/>
</dbReference>
<feature type="transmembrane region" description="Helical" evidence="2">
    <location>
        <begin position="437"/>
        <end position="460"/>
    </location>
</feature>
<feature type="domain" description="Calcineurin-like phosphoesterase" evidence="4">
    <location>
        <begin position="124"/>
        <end position="313"/>
    </location>
</feature>
<dbReference type="AlphaFoldDB" id="A0A7T4EFY6"/>
<dbReference type="InterPro" id="IPR004843">
    <property type="entry name" value="Calcineurin-like_PHP"/>
</dbReference>
<dbReference type="InterPro" id="IPR039331">
    <property type="entry name" value="PAPs-like"/>
</dbReference>
<dbReference type="GO" id="GO:0003993">
    <property type="term" value="F:acid phosphatase activity"/>
    <property type="evidence" value="ECO:0007669"/>
    <property type="project" value="InterPro"/>
</dbReference>
<dbReference type="Gene3D" id="2.60.40.380">
    <property type="entry name" value="Purple acid phosphatase-like, N-terminal"/>
    <property type="match status" value="1"/>
</dbReference>
<reference evidence="6 7" key="1">
    <citation type="submission" date="2020-12" db="EMBL/GenBank/DDBJ databases">
        <title>FDA dAtabase for Regulatory Grade micrObial Sequences (FDA-ARGOS): Supporting development and validation of Infectious Disease Dx tests.</title>
        <authorList>
            <person name="Sproer C."/>
            <person name="Gronow S."/>
            <person name="Severitt S."/>
            <person name="Schroder I."/>
            <person name="Tallon L."/>
            <person name="Sadzewicz L."/>
            <person name="Zhao X."/>
            <person name="Boylan J."/>
            <person name="Ott S."/>
            <person name="Bowen H."/>
            <person name="Vavikolanu K."/>
            <person name="Mehta A."/>
            <person name="Aluvathingal J."/>
            <person name="Nadendla S."/>
            <person name="Lowell S."/>
            <person name="Myers T."/>
            <person name="Yan Y."/>
            <person name="Sichtig H."/>
        </authorList>
    </citation>
    <scope>NUCLEOTIDE SEQUENCE [LARGE SCALE GENOMIC DNA]</scope>
    <source>
        <strain evidence="6 7">FDAARGOS_1053</strain>
    </source>
</reference>
<dbReference type="GO" id="GO:0046872">
    <property type="term" value="F:metal ion binding"/>
    <property type="evidence" value="ECO:0007669"/>
    <property type="project" value="InterPro"/>
</dbReference>
<dbReference type="SUPFAM" id="SSF49363">
    <property type="entry name" value="Purple acid phosphatase, N-terminal domain"/>
    <property type="match status" value="1"/>
</dbReference>
<dbReference type="Proteomes" id="UP000596145">
    <property type="component" value="Chromosome"/>
</dbReference>
<keyword evidence="1 3" id="KW-0732">Signal</keyword>
<evidence type="ECO:0000259" key="4">
    <source>
        <dbReference type="Pfam" id="PF00149"/>
    </source>
</evidence>
<keyword evidence="2" id="KW-0812">Transmembrane</keyword>
<protein>
    <submittedName>
        <fullName evidence="6">Metallophosphoesterase family protein</fullName>
    </submittedName>
</protein>
<name>A0A7T4EFY6_9CORY</name>
<dbReference type="Pfam" id="PF00149">
    <property type="entry name" value="Metallophos"/>
    <property type="match status" value="1"/>
</dbReference>
<proteinExistence type="predicted"/>
<dbReference type="OrthoDB" id="9804511at2"/>
<evidence type="ECO:0000256" key="3">
    <source>
        <dbReference type="SAM" id="SignalP"/>
    </source>
</evidence>
<dbReference type="SUPFAM" id="SSF56300">
    <property type="entry name" value="Metallo-dependent phosphatases"/>
    <property type="match status" value="1"/>
</dbReference>
<dbReference type="InterPro" id="IPR029052">
    <property type="entry name" value="Metallo-depent_PP-like"/>
</dbReference>
<organism evidence="6 7">
    <name type="scientific">Corynebacterium glucuronolyticum</name>
    <dbReference type="NCBI Taxonomy" id="39791"/>
    <lineage>
        <taxon>Bacteria</taxon>
        <taxon>Bacillati</taxon>
        <taxon>Actinomycetota</taxon>
        <taxon>Actinomycetes</taxon>
        <taxon>Mycobacteriales</taxon>
        <taxon>Corynebacteriaceae</taxon>
        <taxon>Corynebacterium</taxon>
    </lineage>
</organism>
<dbReference type="Gene3D" id="3.60.21.10">
    <property type="match status" value="1"/>
</dbReference>
<sequence>MYTMRFLALATTVATTAALVTAPAYAADKGIDDVFLGIGTTNTSANISWTSTTPATDQVVEVKDGETVAAKTDTTAFNGMYGVDAELTGLTPGKAYSYRVGSDTAGWSDWYTFTPEAESTNWNFLFYGDPQIGASKGKKDDPALWKHTVDTTVKNNPGTDFLLTAGDQVNADRSATEEQKEAEYDAFFAPAAMRQLRTAVQDGNHDKRSLDAFHTHYNLPNAEDQNYYFTYNNALIISLDTNIEDTALHTEFIKKAIAAHPNTDWVIATFHQPPYAQSYHAYEDKTTWLRDELTPVLSESGVDLVLSGHEHIYGRSHLMKGNTPVKQDKQAAPGDTLTPADGEVLYITANSATGSKFYDFSTAIDEQHPNLTFEDSVAKNMLGHGTAYWNQDYTPDYTDVQVTPTSLKVITRNVDDNSVVDEVTLNKASTGLSDAELAAAIVVPLLAVLAGLGALIAQFIEPIRAQLRAWGLPV</sequence>
<evidence type="ECO:0000313" key="6">
    <source>
        <dbReference type="EMBL" id="QQB46675.1"/>
    </source>
</evidence>
<feature type="chain" id="PRO_5034048752" evidence="3">
    <location>
        <begin position="27"/>
        <end position="474"/>
    </location>
</feature>
<dbReference type="PANTHER" id="PTHR22953:SF153">
    <property type="entry name" value="PURPLE ACID PHOSPHATASE"/>
    <property type="match status" value="1"/>
</dbReference>